<organism evidence="2 3">
    <name type="scientific">Reichenbachiella agarivorans</name>
    <dbReference type="NCBI Taxonomy" id="2979464"/>
    <lineage>
        <taxon>Bacteria</taxon>
        <taxon>Pseudomonadati</taxon>
        <taxon>Bacteroidota</taxon>
        <taxon>Cytophagia</taxon>
        <taxon>Cytophagales</taxon>
        <taxon>Reichenbachiellaceae</taxon>
        <taxon>Reichenbachiella</taxon>
    </lineage>
</organism>
<dbReference type="NCBIfam" id="TIGR03162">
    <property type="entry name" value="ribazole_cobC"/>
    <property type="match status" value="1"/>
</dbReference>
<reference evidence="2" key="1">
    <citation type="submission" date="2022-09" db="EMBL/GenBank/DDBJ databases">
        <title>Comparative genomics and taxonomic characterization of three novel marine species of genus Reichenbachiella exhibiting antioxidant and polysaccharide degradation activities.</title>
        <authorList>
            <person name="Muhammad N."/>
            <person name="Lee Y.-J."/>
            <person name="Ko J."/>
            <person name="Kim S.-G."/>
        </authorList>
    </citation>
    <scope>NUCLEOTIDE SEQUENCE</scope>
    <source>
        <strain evidence="2">BKB1-1</strain>
    </source>
</reference>
<dbReference type="Gene3D" id="3.40.50.1240">
    <property type="entry name" value="Phosphoglycerate mutase-like"/>
    <property type="match status" value="1"/>
</dbReference>
<name>A0ABY6CKJ4_9BACT</name>
<dbReference type="PIRSF" id="PIRSF000709">
    <property type="entry name" value="6PFK_2-Ptase"/>
    <property type="match status" value="1"/>
</dbReference>
<accession>A0ABY6CKJ4</accession>
<dbReference type="PANTHER" id="PTHR48100:SF59">
    <property type="entry name" value="ADENOSYLCOBALAMIN_ALPHA-RIBAZOLE PHOSPHATASE"/>
    <property type="match status" value="1"/>
</dbReference>
<evidence type="ECO:0000313" key="2">
    <source>
        <dbReference type="EMBL" id="UXP31042.1"/>
    </source>
</evidence>
<gene>
    <name evidence="2" type="primary">cobC</name>
    <name evidence="2" type="ORF">N6H18_11845</name>
</gene>
<dbReference type="Proteomes" id="UP001065174">
    <property type="component" value="Chromosome"/>
</dbReference>
<dbReference type="InterPro" id="IPR017578">
    <property type="entry name" value="Ribazole_CobC"/>
</dbReference>
<dbReference type="EC" id="3.1.3.73" evidence="1"/>
<keyword evidence="3" id="KW-1185">Reference proteome</keyword>
<dbReference type="RefSeq" id="WP_262308486.1">
    <property type="nucleotide sequence ID" value="NZ_CP106679.1"/>
</dbReference>
<dbReference type="InterPro" id="IPR050275">
    <property type="entry name" value="PGM_Phosphatase"/>
</dbReference>
<evidence type="ECO:0000256" key="1">
    <source>
        <dbReference type="NCBIfam" id="TIGR03162"/>
    </source>
</evidence>
<dbReference type="PANTHER" id="PTHR48100">
    <property type="entry name" value="BROAD-SPECIFICITY PHOSPHATASE YOR283W-RELATED"/>
    <property type="match status" value="1"/>
</dbReference>
<protein>
    <recommendedName>
        <fullName evidence="1">Alpha-ribazole phosphatase</fullName>
        <ecNumber evidence="1">3.1.3.73</ecNumber>
    </recommendedName>
</protein>
<dbReference type="InterPro" id="IPR029033">
    <property type="entry name" value="His_PPase_superfam"/>
</dbReference>
<evidence type="ECO:0000313" key="3">
    <source>
        <dbReference type="Proteomes" id="UP001065174"/>
    </source>
</evidence>
<proteinExistence type="predicted"/>
<dbReference type="EMBL" id="CP106679">
    <property type="protein sequence ID" value="UXP31042.1"/>
    <property type="molecule type" value="Genomic_DNA"/>
</dbReference>
<dbReference type="InterPro" id="IPR013078">
    <property type="entry name" value="His_Pase_superF_clade-1"/>
</dbReference>
<dbReference type="SUPFAM" id="SSF53254">
    <property type="entry name" value="Phosphoglycerate mutase-like"/>
    <property type="match status" value="1"/>
</dbReference>
<dbReference type="CDD" id="cd07067">
    <property type="entry name" value="HP_PGM_like"/>
    <property type="match status" value="1"/>
</dbReference>
<dbReference type="SMART" id="SM00855">
    <property type="entry name" value="PGAM"/>
    <property type="match status" value="1"/>
</dbReference>
<sequence>MEIYLVRHTTPSIGKGICYGQSNLPLAKGYQKEMAVTMDLLPQKLDAVYTSPLVRCRTFAFELSENNIVDQRLLELNFGDWELIEWKNIAQNDLDHWMENYVDSAPPKGESYKALAERVLSFWNETIQTQHEQIAIVCHAGPIRALLAHVLNLDLQDSFKLVLDYGSVSRVDINQGHFSIKYINKT</sequence>
<dbReference type="Pfam" id="PF00300">
    <property type="entry name" value="His_Phos_1"/>
    <property type="match status" value="1"/>
</dbReference>